<gene>
    <name evidence="5" type="ORF">CMUST_00765</name>
</gene>
<proteinExistence type="predicted"/>
<keyword evidence="1" id="KW-0328">Glycosyltransferase</keyword>
<evidence type="ECO:0000259" key="3">
    <source>
        <dbReference type="Pfam" id="PF00534"/>
    </source>
</evidence>
<reference evidence="5 6" key="1">
    <citation type="journal article" date="2015" name="Genome Announc.">
        <title>Complete Genome Sequence of the Type Strain Corynebacterium mustelae DSM 45274, Isolated from Various Tissues of a Male Ferret with Lethal Sepsis.</title>
        <authorList>
            <person name="Ruckert C."/>
            <person name="Eimer J."/>
            <person name="Winkler A."/>
            <person name="Tauch A."/>
        </authorList>
    </citation>
    <scope>NUCLEOTIDE SEQUENCE [LARGE SCALE GENOMIC DNA]</scope>
    <source>
        <strain evidence="5 6">DSM 45274</strain>
    </source>
</reference>
<evidence type="ECO:0000313" key="5">
    <source>
        <dbReference type="EMBL" id="AKK04506.1"/>
    </source>
</evidence>
<dbReference type="GO" id="GO:1903509">
    <property type="term" value="P:liposaccharide metabolic process"/>
    <property type="evidence" value="ECO:0007669"/>
    <property type="project" value="UniProtKB-ARBA"/>
</dbReference>
<keyword evidence="6" id="KW-1185">Reference proteome</keyword>
<feature type="domain" description="Glycosyl transferase family 1" evidence="3">
    <location>
        <begin position="221"/>
        <end position="367"/>
    </location>
</feature>
<dbReference type="GO" id="GO:1901137">
    <property type="term" value="P:carbohydrate derivative biosynthetic process"/>
    <property type="evidence" value="ECO:0007669"/>
    <property type="project" value="UniProtKB-ARBA"/>
</dbReference>
<dbReference type="Pfam" id="PF00534">
    <property type="entry name" value="Glycos_transf_1"/>
    <property type="match status" value="1"/>
</dbReference>
<dbReference type="SUPFAM" id="SSF53756">
    <property type="entry name" value="UDP-Glycosyltransferase/glycogen phosphorylase"/>
    <property type="match status" value="1"/>
</dbReference>
<dbReference type="STRING" id="571915.CMUST_00765"/>
<dbReference type="InterPro" id="IPR028098">
    <property type="entry name" value="Glyco_trans_4-like_N"/>
</dbReference>
<accession>A0A0G3GTJ8</accession>
<sequence>MGFFAFYDTNNLQQQVTNRGISIDSFGVQPTKILFVINSLESRGNGLVASARQTIAALKERGFEVRTLAAGGDFNLPVLKVPLLQPLISSQGYIFAKTRRKTVREAVAWADIVHLEEPFLLQAMAAHYAQKLDTQCVATYHLHPENMTASVYLEQFKPLNQMFLRLWQRFIFDRCAWVQCPSENVRIRLQEAGFRAPLKVISNGVKIEPLPEDLPEIPESPARWTVICVGRFSREKDQKTLLQAMRYTKAKHDIQLIFAGQGPTKESLQRLSRELIDEGTLRHAPQFKFFDSPTLTAAITAADLYIHPAFIEVEGMSCMEALRCGVTPIIAEAPLSATSQFAISTTQLFPARNPQALARRIDDLLGNVPIGTEISQQYTFDSCVDQLVEAYHT</sequence>
<dbReference type="InterPro" id="IPR001296">
    <property type="entry name" value="Glyco_trans_1"/>
</dbReference>
<dbReference type="Pfam" id="PF13439">
    <property type="entry name" value="Glyco_transf_4"/>
    <property type="match status" value="1"/>
</dbReference>
<evidence type="ECO:0000256" key="1">
    <source>
        <dbReference type="ARBA" id="ARBA00022676"/>
    </source>
</evidence>
<name>A0A0G3GTJ8_9CORY</name>
<dbReference type="KEGG" id="cmv:CMUST_00765"/>
<evidence type="ECO:0000259" key="4">
    <source>
        <dbReference type="Pfam" id="PF13439"/>
    </source>
</evidence>
<dbReference type="InterPro" id="IPR050194">
    <property type="entry name" value="Glycosyltransferase_grp1"/>
</dbReference>
<reference evidence="6" key="2">
    <citation type="submission" date="2015-05" db="EMBL/GenBank/DDBJ databases">
        <title>Complete genome sequence of Corynebacterium mustelae DSM 45274, isolated from various tissues of a male ferret with lethal sepsis.</title>
        <authorList>
            <person name="Ruckert C."/>
            <person name="Albersmeier A."/>
            <person name="Winkler A."/>
            <person name="Tauch A."/>
        </authorList>
    </citation>
    <scope>NUCLEOTIDE SEQUENCE [LARGE SCALE GENOMIC DNA]</scope>
    <source>
        <strain evidence="6">DSM 45274</strain>
    </source>
</reference>
<dbReference type="EMBL" id="CP011542">
    <property type="protein sequence ID" value="AKK04506.1"/>
    <property type="molecule type" value="Genomic_DNA"/>
</dbReference>
<protein>
    <submittedName>
        <fullName evidence="5">Glycosyltransferase</fullName>
    </submittedName>
</protein>
<dbReference type="Gene3D" id="3.40.50.2000">
    <property type="entry name" value="Glycogen Phosphorylase B"/>
    <property type="match status" value="2"/>
</dbReference>
<keyword evidence="2 5" id="KW-0808">Transferase</keyword>
<evidence type="ECO:0000313" key="6">
    <source>
        <dbReference type="Proteomes" id="UP000035199"/>
    </source>
</evidence>
<dbReference type="PANTHER" id="PTHR45947">
    <property type="entry name" value="SULFOQUINOVOSYL TRANSFERASE SQD2"/>
    <property type="match status" value="1"/>
</dbReference>
<dbReference type="PANTHER" id="PTHR45947:SF3">
    <property type="entry name" value="SULFOQUINOVOSYL TRANSFERASE SQD2"/>
    <property type="match status" value="1"/>
</dbReference>
<feature type="domain" description="Glycosyltransferase subfamily 4-like N-terminal" evidence="4">
    <location>
        <begin position="45"/>
        <end position="208"/>
    </location>
</feature>
<dbReference type="GO" id="GO:0016757">
    <property type="term" value="F:glycosyltransferase activity"/>
    <property type="evidence" value="ECO:0007669"/>
    <property type="project" value="UniProtKB-KW"/>
</dbReference>
<dbReference type="PATRIC" id="fig|571915.4.peg.156"/>
<dbReference type="Proteomes" id="UP000035199">
    <property type="component" value="Chromosome"/>
</dbReference>
<dbReference type="AlphaFoldDB" id="A0A0G3GTJ8"/>
<evidence type="ECO:0000256" key="2">
    <source>
        <dbReference type="ARBA" id="ARBA00022679"/>
    </source>
</evidence>
<organism evidence="5 6">
    <name type="scientific">Corynebacterium mustelae</name>
    <dbReference type="NCBI Taxonomy" id="571915"/>
    <lineage>
        <taxon>Bacteria</taxon>
        <taxon>Bacillati</taxon>
        <taxon>Actinomycetota</taxon>
        <taxon>Actinomycetes</taxon>
        <taxon>Mycobacteriales</taxon>
        <taxon>Corynebacteriaceae</taxon>
        <taxon>Corynebacterium</taxon>
    </lineage>
</organism>